<evidence type="ECO:0000256" key="1">
    <source>
        <dbReference type="SAM" id="MobiDB-lite"/>
    </source>
</evidence>
<dbReference type="Proteomes" id="UP001292084">
    <property type="component" value="Unassembled WGS sequence"/>
</dbReference>
<evidence type="ECO:0008006" key="4">
    <source>
        <dbReference type="Google" id="ProtNLM"/>
    </source>
</evidence>
<feature type="region of interest" description="Disordered" evidence="1">
    <location>
        <begin position="161"/>
        <end position="185"/>
    </location>
</feature>
<keyword evidence="3" id="KW-1185">Reference proteome</keyword>
<reference evidence="2 3" key="1">
    <citation type="submission" date="2023-12" db="EMBL/GenBank/DDBJ databases">
        <title>Jeotgalibacillus haloalkaliphilus sp. nov., a novel salt-tolerant bacteria, isolated from the estuary of the Fenhe River into the Yellow River.</title>
        <authorList>
            <person name="Li Y."/>
        </authorList>
    </citation>
    <scope>NUCLEOTIDE SEQUENCE [LARGE SCALE GENOMIC DNA]</scope>
    <source>
        <strain evidence="2 3">HH7-29</strain>
    </source>
</reference>
<proteinExistence type="predicted"/>
<evidence type="ECO:0000313" key="2">
    <source>
        <dbReference type="EMBL" id="MDZ5711374.1"/>
    </source>
</evidence>
<name>A0ABU5KJQ7_9BACL</name>
<protein>
    <recommendedName>
        <fullName evidence="4">DUF697 domain-containing protein</fullName>
    </recommendedName>
</protein>
<gene>
    <name evidence="2" type="ORF">UFB30_04020</name>
</gene>
<evidence type="ECO:0000313" key="3">
    <source>
        <dbReference type="Proteomes" id="UP001292084"/>
    </source>
</evidence>
<dbReference type="EMBL" id="JAXQNN010000001">
    <property type="protein sequence ID" value="MDZ5711374.1"/>
    <property type="molecule type" value="Genomic_DNA"/>
</dbReference>
<organism evidence="2 3">
    <name type="scientific">Jeotgalibacillus haloalkalitolerans</name>
    <dbReference type="NCBI Taxonomy" id="3104292"/>
    <lineage>
        <taxon>Bacteria</taxon>
        <taxon>Bacillati</taxon>
        <taxon>Bacillota</taxon>
        <taxon>Bacilli</taxon>
        <taxon>Bacillales</taxon>
        <taxon>Caryophanaceae</taxon>
        <taxon>Jeotgalibacillus</taxon>
    </lineage>
</organism>
<dbReference type="RefSeq" id="WP_322420380.1">
    <property type="nucleotide sequence ID" value="NZ_JAXQNN010000001.1"/>
</dbReference>
<sequence length="185" mass="20264">METQEQKSLFQKYKQQLSKEFFEIENNDALTPDEKVNKMIGTTSLICAAVAIQPLPFADIFILTPIQAFMGHKIAKIRGIDLKESGAVNVLKYLGGVVGGGFAAQQTAIGLYKIGLPGLGGIMSIPLVAGLTFGMGKVMDLYFREKAKGKEPTKEELIRAFKSGKSEGKKMNKDDVRNKMEQMNG</sequence>
<comment type="caution">
    <text evidence="2">The sequence shown here is derived from an EMBL/GenBank/DDBJ whole genome shotgun (WGS) entry which is preliminary data.</text>
</comment>
<accession>A0ABU5KJQ7</accession>